<reference evidence="2 3" key="1">
    <citation type="journal article" date="2015" name="Genome Biol. Evol.">
        <title>Comparative Genomics of a Bacterivorous Green Alga Reveals Evolutionary Causalities and Consequences of Phago-Mixotrophic Mode of Nutrition.</title>
        <authorList>
            <person name="Burns J.A."/>
            <person name="Paasch A."/>
            <person name="Narechania A."/>
            <person name="Kim E."/>
        </authorList>
    </citation>
    <scope>NUCLEOTIDE SEQUENCE [LARGE SCALE GENOMIC DNA]</scope>
    <source>
        <strain evidence="2 3">PLY_AMNH</strain>
    </source>
</reference>
<dbReference type="Proteomes" id="UP001190700">
    <property type="component" value="Unassembled WGS sequence"/>
</dbReference>
<name>A0AAE0C3M4_9CHLO</name>
<proteinExistence type="predicted"/>
<dbReference type="EMBL" id="LGRX02028684">
    <property type="protein sequence ID" value="KAK3247753.1"/>
    <property type="molecule type" value="Genomic_DNA"/>
</dbReference>
<evidence type="ECO:0000313" key="2">
    <source>
        <dbReference type="EMBL" id="KAK3247753.1"/>
    </source>
</evidence>
<keyword evidence="3" id="KW-1185">Reference proteome</keyword>
<organism evidence="2 3">
    <name type="scientific">Cymbomonas tetramitiformis</name>
    <dbReference type="NCBI Taxonomy" id="36881"/>
    <lineage>
        <taxon>Eukaryota</taxon>
        <taxon>Viridiplantae</taxon>
        <taxon>Chlorophyta</taxon>
        <taxon>Pyramimonadophyceae</taxon>
        <taxon>Pyramimonadales</taxon>
        <taxon>Pyramimonadaceae</taxon>
        <taxon>Cymbomonas</taxon>
    </lineage>
</organism>
<feature type="region of interest" description="Disordered" evidence="1">
    <location>
        <begin position="89"/>
        <end position="114"/>
    </location>
</feature>
<comment type="caution">
    <text evidence="2">The sequence shown here is derived from an EMBL/GenBank/DDBJ whole genome shotgun (WGS) entry which is preliminary data.</text>
</comment>
<protein>
    <submittedName>
        <fullName evidence="2">Uncharacterized protein</fullName>
    </submittedName>
</protein>
<dbReference type="AlphaFoldDB" id="A0AAE0C3M4"/>
<evidence type="ECO:0000256" key="1">
    <source>
        <dbReference type="SAM" id="MobiDB-lite"/>
    </source>
</evidence>
<accession>A0AAE0C3M4</accession>
<sequence>MAIFFQRGCATESPQNKGECKRCGDITREHRLFCGKGATQGSKVGHACRFCKRGFHGRCAVGIGVELGDVAWCHRPNCKGPFNGLHAQQPAFFDEQPSDSSAPATTPMEEVPGA</sequence>
<gene>
    <name evidence="2" type="ORF">CYMTET_42754</name>
</gene>
<evidence type="ECO:0000313" key="3">
    <source>
        <dbReference type="Proteomes" id="UP001190700"/>
    </source>
</evidence>